<feature type="signal peptide" evidence="1">
    <location>
        <begin position="1"/>
        <end position="27"/>
    </location>
</feature>
<name>A0A1H6QYC7_9GAMM</name>
<dbReference type="RefSeq" id="WP_175483651.1">
    <property type="nucleotide sequence ID" value="NZ_FNYC01000001.1"/>
</dbReference>
<sequence length="159" mass="16289">MNTRHPGTFCLASLLSCAAALSSTARADTDACTVLTQAQVGAATGVPVSAGKHVTPTFVKTCTWTASGSSDVKFVTLYLQTAAAYDGGKQMAREMAAAGATMTPAAVGDDGYYFVAGSQVGLLVKKGDISFKVTVYATLPVARKEAMELTLAQAALAKL</sequence>
<proteinExistence type="predicted"/>
<evidence type="ECO:0008006" key="4">
    <source>
        <dbReference type="Google" id="ProtNLM"/>
    </source>
</evidence>
<dbReference type="EMBL" id="FNYC01000001">
    <property type="protein sequence ID" value="SEI44500.1"/>
    <property type="molecule type" value="Genomic_DNA"/>
</dbReference>
<reference evidence="2 3" key="1">
    <citation type="submission" date="2016-10" db="EMBL/GenBank/DDBJ databases">
        <authorList>
            <person name="de Groot N.N."/>
        </authorList>
    </citation>
    <scope>NUCLEOTIDE SEQUENCE [LARGE SCALE GENOMIC DNA]</scope>
    <source>
        <strain evidence="2 3">DSM 26515</strain>
    </source>
</reference>
<keyword evidence="3" id="KW-1185">Reference proteome</keyword>
<feature type="chain" id="PRO_5011530787" description="DUF3558 domain-containing protein" evidence="1">
    <location>
        <begin position="28"/>
        <end position="159"/>
    </location>
</feature>
<organism evidence="2 3">
    <name type="scientific">Frateuria terrea</name>
    <dbReference type="NCBI Taxonomy" id="529704"/>
    <lineage>
        <taxon>Bacteria</taxon>
        <taxon>Pseudomonadati</taxon>
        <taxon>Pseudomonadota</taxon>
        <taxon>Gammaproteobacteria</taxon>
        <taxon>Lysobacterales</taxon>
        <taxon>Rhodanobacteraceae</taxon>
        <taxon>Frateuria</taxon>
    </lineage>
</organism>
<accession>A0A1H6QYC7</accession>
<keyword evidence="1" id="KW-0732">Signal</keyword>
<gene>
    <name evidence="2" type="ORF">SAMN04487997_0699</name>
</gene>
<evidence type="ECO:0000313" key="3">
    <source>
        <dbReference type="Proteomes" id="UP000199420"/>
    </source>
</evidence>
<dbReference type="AlphaFoldDB" id="A0A1H6QYC7"/>
<evidence type="ECO:0000313" key="2">
    <source>
        <dbReference type="EMBL" id="SEI44500.1"/>
    </source>
</evidence>
<dbReference type="PROSITE" id="PS51257">
    <property type="entry name" value="PROKAR_LIPOPROTEIN"/>
    <property type="match status" value="1"/>
</dbReference>
<evidence type="ECO:0000256" key="1">
    <source>
        <dbReference type="SAM" id="SignalP"/>
    </source>
</evidence>
<dbReference type="Proteomes" id="UP000199420">
    <property type="component" value="Unassembled WGS sequence"/>
</dbReference>
<protein>
    <recommendedName>
        <fullName evidence="4">DUF3558 domain-containing protein</fullName>
    </recommendedName>
</protein>